<sequence>MPTRDKAPASVGAFSLLFQISNILAEISKSGSKMLPDLAVLGKEVKSALRLFTNYTLLFSSSIVKWLALITEQWMVISQD</sequence>
<comment type="caution">
    <text evidence="1">The sequence shown here is derived from an EMBL/GenBank/DDBJ whole genome shotgun (WGS) entry which is preliminary data.</text>
</comment>
<proteinExistence type="predicted"/>
<accession>A0A0F9PLT3</accession>
<evidence type="ECO:0000313" key="1">
    <source>
        <dbReference type="EMBL" id="KKN01986.1"/>
    </source>
</evidence>
<dbReference type="EMBL" id="LAZR01005197">
    <property type="protein sequence ID" value="KKN01986.1"/>
    <property type="molecule type" value="Genomic_DNA"/>
</dbReference>
<protein>
    <submittedName>
        <fullName evidence="1">Uncharacterized protein</fullName>
    </submittedName>
</protein>
<name>A0A0F9PLT3_9ZZZZ</name>
<dbReference type="AlphaFoldDB" id="A0A0F9PLT3"/>
<organism evidence="1">
    <name type="scientific">marine sediment metagenome</name>
    <dbReference type="NCBI Taxonomy" id="412755"/>
    <lineage>
        <taxon>unclassified sequences</taxon>
        <taxon>metagenomes</taxon>
        <taxon>ecological metagenomes</taxon>
    </lineage>
</organism>
<reference evidence="1" key="1">
    <citation type="journal article" date="2015" name="Nature">
        <title>Complex archaea that bridge the gap between prokaryotes and eukaryotes.</title>
        <authorList>
            <person name="Spang A."/>
            <person name="Saw J.H."/>
            <person name="Jorgensen S.L."/>
            <person name="Zaremba-Niedzwiedzka K."/>
            <person name="Martijn J."/>
            <person name="Lind A.E."/>
            <person name="van Eijk R."/>
            <person name="Schleper C."/>
            <person name="Guy L."/>
            <person name="Ettema T.J."/>
        </authorList>
    </citation>
    <scope>NUCLEOTIDE SEQUENCE</scope>
</reference>
<gene>
    <name evidence="1" type="ORF">LCGC14_1122290</name>
</gene>